<evidence type="ECO:0000313" key="3">
    <source>
        <dbReference type="EMBL" id="AHE55345.1"/>
    </source>
</evidence>
<dbReference type="Proteomes" id="UP000018851">
    <property type="component" value="Chromosome"/>
</dbReference>
<evidence type="ECO:0000256" key="1">
    <source>
        <dbReference type="SAM" id="Phobius"/>
    </source>
</evidence>
<dbReference type="InterPro" id="IPR054839">
    <property type="entry name" value="puhB_PGC"/>
</dbReference>
<evidence type="ECO:0000313" key="4">
    <source>
        <dbReference type="Proteomes" id="UP000018851"/>
    </source>
</evidence>
<feature type="transmembrane region" description="Helical" evidence="1">
    <location>
        <begin position="102"/>
        <end position="124"/>
    </location>
</feature>
<keyword evidence="4" id="KW-1185">Reference proteome</keyword>
<accession>W0AI59</accession>
<keyword evidence="1" id="KW-0812">Transmembrane</keyword>
<dbReference type="eggNOG" id="COG3428">
    <property type="taxonomic scope" value="Bacteria"/>
</dbReference>
<dbReference type="Pfam" id="PF03703">
    <property type="entry name" value="bPH_2"/>
    <property type="match status" value="1"/>
</dbReference>
<dbReference type="RefSeq" id="WP_025293522.1">
    <property type="nucleotide sequence ID" value="NZ_CP006644.1"/>
</dbReference>
<keyword evidence="1" id="KW-1133">Transmembrane helix</keyword>
<dbReference type="PATRIC" id="fig|1123269.5.peg.3600"/>
<name>W0AI59_9SPHN</name>
<protein>
    <recommendedName>
        <fullName evidence="2">YdbS-like PH domain-containing protein</fullName>
    </recommendedName>
</protein>
<dbReference type="NCBIfam" id="NF040894">
    <property type="entry name" value="puhB_PGC"/>
    <property type="match status" value="1"/>
</dbReference>
<dbReference type="STRING" id="1123269.NX02_18380"/>
<dbReference type="AlphaFoldDB" id="W0AI59"/>
<feature type="transmembrane region" description="Helical" evidence="1">
    <location>
        <begin position="72"/>
        <end position="90"/>
    </location>
</feature>
<feature type="domain" description="YdbS-like PH" evidence="2">
    <location>
        <begin position="91"/>
        <end position="180"/>
    </location>
</feature>
<dbReference type="OrthoDB" id="7345733at2"/>
<dbReference type="KEGG" id="ssan:NX02_18380"/>
<sequence>MTEYENEPIRGLPGPLPEGEQILWQGAPDWRSLARTAYRTRLVAAYFLLLALWAIAGATIFGGGYLGVGMTIGLGSIGVILLHVLAWSSARTTVYTLTNRRIVLRIGIAVPKCVNLPLGMIGSVDLATRADGTGDVSLVIMGPAKLGILALWPHARPWKIAKPQPMLRAVPDAKAVAQQIARACRAADTARRGATMTLRTDPAPRFAEAAAA</sequence>
<feature type="transmembrane region" description="Helical" evidence="1">
    <location>
        <begin position="43"/>
        <end position="66"/>
    </location>
</feature>
<reference evidence="3 4" key="1">
    <citation type="submission" date="2013-07" db="EMBL/GenBank/DDBJ databases">
        <title>Completed genome of Sphingomonas sanxanigenens NX02.</title>
        <authorList>
            <person name="Ma T."/>
            <person name="Huang H."/>
            <person name="Wu M."/>
            <person name="Li X."/>
            <person name="Li G."/>
        </authorList>
    </citation>
    <scope>NUCLEOTIDE SEQUENCE [LARGE SCALE GENOMIC DNA]</scope>
    <source>
        <strain evidence="3 4">NX02</strain>
    </source>
</reference>
<keyword evidence="1" id="KW-0472">Membrane</keyword>
<dbReference type="HOGENOM" id="CLU_091008_0_0_5"/>
<organism evidence="3 4">
    <name type="scientific">Sphingomonas sanxanigenens DSM 19645 = NX02</name>
    <dbReference type="NCBI Taxonomy" id="1123269"/>
    <lineage>
        <taxon>Bacteria</taxon>
        <taxon>Pseudomonadati</taxon>
        <taxon>Pseudomonadota</taxon>
        <taxon>Alphaproteobacteria</taxon>
        <taxon>Sphingomonadales</taxon>
        <taxon>Sphingomonadaceae</taxon>
        <taxon>Sphingomonas</taxon>
    </lineage>
</organism>
<dbReference type="EMBL" id="CP006644">
    <property type="protein sequence ID" value="AHE55345.1"/>
    <property type="molecule type" value="Genomic_DNA"/>
</dbReference>
<evidence type="ECO:0000259" key="2">
    <source>
        <dbReference type="Pfam" id="PF03703"/>
    </source>
</evidence>
<dbReference type="InterPro" id="IPR005182">
    <property type="entry name" value="YdbS-like_PH"/>
</dbReference>
<proteinExistence type="predicted"/>
<gene>
    <name evidence="3" type="ORF">NX02_18380</name>
</gene>